<sequence>MNTSHTWDLSCSPFIESMGTNYAPSPDEILELKALLIQPYAELARLEAEIARALCEKEKISSFIEAHRALMSPVRQIPEEVLAEIFLHCLPTDRNFAIRSLDEAPLLLTTICRDWRRVALDTPRLWSTLHVYLPSHLSTQAISRRAAGISTWLGRSGTLPLSISFRAKLSYQEFPDEAPDDQWPPVLTDDVKSFICALTSFGHRFSDLFLSLPVPHLTLFDECSANCRFSSLHTFHVQDADFYHYPAGPIPGGDARLTSLLTRTTALRGLGISDGFCVDSGYLALPVDWELLTDLYLRHHDDLGLVPREVLRIIQRTPNLRNLHIRLTISQEHPLDSAAILNIMLPRLVNLRLEFARSSQNIHLESAIVRAQTSSIFRSFSVPSLKMLSIGTPSWARGSDTLVDLTSVYDGSRIPFHNLETLELALAITSDELTRCLSSSPELVSFKFENNQGIESLCFSESHLSALTPSHANPVPLCPKLSSIRLFYLPWKTNGIITASSIINFVLARATTLKLFDLFLRDYLSFTEDDLATLRKLKNDGLNMRLRIGRLFRPQDSPSFGLLPSEPLLTADRNQISSDNVDMHFIIDGTTEIIV</sequence>
<reference evidence="1" key="1">
    <citation type="submission" date="2022-08" db="EMBL/GenBank/DDBJ databases">
        <authorList>
            <consortium name="DOE Joint Genome Institute"/>
            <person name="Min B."/>
            <person name="Riley R."/>
            <person name="Sierra-Patev S."/>
            <person name="Naranjo-Ortiz M."/>
            <person name="Looney B."/>
            <person name="Konkel Z."/>
            <person name="Slot J.C."/>
            <person name="Sakamoto Y."/>
            <person name="Steenwyk J.L."/>
            <person name="Rokas A."/>
            <person name="Carro J."/>
            <person name="Camarero S."/>
            <person name="Ferreira P."/>
            <person name="Molpeceres G."/>
            <person name="Ruiz-Duenas F.J."/>
            <person name="Serrano A."/>
            <person name="Henrissat B."/>
            <person name="Drula E."/>
            <person name="Hughes K.W."/>
            <person name="Mata J.L."/>
            <person name="Ishikawa N.K."/>
            <person name="Vargas-Isla R."/>
            <person name="Ushijima S."/>
            <person name="Smith C.A."/>
            <person name="Ahrendt S."/>
            <person name="Andreopoulos W."/>
            <person name="He G."/>
            <person name="Labutti K."/>
            <person name="Lipzen A."/>
            <person name="Ng V."/>
            <person name="Sandor L."/>
            <person name="Barry K."/>
            <person name="Martinez A.T."/>
            <person name="Xiao Y."/>
            <person name="Gibbons J.G."/>
            <person name="Terashima K."/>
            <person name="Hibbett D.S."/>
            <person name="Grigoriev I.V."/>
        </authorList>
    </citation>
    <scope>NUCLEOTIDE SEQUENCE</scope>
    <source>
        <strain evidence="1">TFB9207</strain>
    </source>
</reference>
<proteinExistence type="predicted"/>
<comment type="caution">
    <text evidence="1">The sequence shown here is derived from an EMBL/GenBank/DDBJ whole genome shotgun (WGS) entry which is preliminary data.</text>
</comment>
<dbReference type="AlphaFoldDB" id="A0AA38P322"/>
<dbReference type="SUPFAM" id="SSF52047">
    <property type="entry name" value="RNI-like"/>
    <property type="match status" value="1"/>
</dbReference>
<dbReference type="InterPro" id="IPR032675">
    <property type="entry name" value="LRR_dom_sf"/>
</dbReference>
<evidence type="ECO:0000313" key="2">
    <source>
        <dbReference type="Proteomes" id="UP001163846"/>
    </source>
</evidence>
<name>A0AA38P322_9AGAR</name>
<dbReference type="Gene3D" id="3.80.10.10">
    <property type="entry name" value="Ribonuclease Inhibitor"/>
    <property type="match status" value="1"/>
</dbReference>
<keyword evidence="2" id="KW-1185">Reference proteome</keyword>
<evidence type="ECO:0008006" key="3">
    <source>
        <dbReference type="Google" id="ProtNLM"/>
    </source>
</evidence>
<evidence type="ECO:0000313" key="1">
    <source>
        <dbReference type="EMBL" id="KAJ3835398.1"/>
    </source>
</evidence>
<dbReference type="Proteomes" id="UP001163846">
    <property type="component" value="Unassembled WGS sequence"/>
</dbReference>
<gene>
    <name evidence="1" type="ORF">F5878DRAFT_311355</name>
</gene>
<accession>A0AA38P322</accession>
<organism evidence="1 2">
    <name type="scientific">Lentinula raphanica</name>
    <dbReference type="NCBI Taxonomy" id="153919"/>
    <lineage>
        <taxon>Eukaryota</taxon>
        <taxon>Fungi</taxon>
        <taxon>Dikarya</taxon>
        <taxon>Basidiomycota</taxon>
        <taxon>Agaricomycotina</taxon>
        <taxon>Agaricomycetes</taxon>
        <taxon>Agaricomycetidae</taxon>
        <taxon>Agaricales</taxon>
        <taxon>Marasmiineae</taxon>
        <taxon>Omphalotaceae</taxon>
        <taxon>Lentinula</taxon>
    </lineage>
</organism>
<protein>
    <recommendedName>
        <fullName evidence="3">F-box domain-containing protein</fullName>
    </recommendedName>
</protein>
<dbReference type="EMBL" id="MU806415">
    <property type="protein sequence ID" value="KAJ3835398.1"/>
    <property type="molecule type" value="Genomic_DNA"/>
</dbReference>